<accession>A0ABS5KSC0</accession>
<protein>
    <submittedName>
        <fullName evidence="4">GNAT family N-acetyltransferase</fullName>
    </submittedName>
</protein>
<sequence>MSILIRRADLATEADEIAKLLVDYLTTALRELHETFGIQDSPTDVSGVRDSLSEYSDPSKALFVAQDPDGGLVGVAGLRMTEPGVVEVKRMYVVPESRGLRVGSRLLDRLLAEAEGLGASAVRLDTARFMADAQRLYRSRGFAERSPYPGSEIPPHLQQYWIFFERAIERRGRQGRQGTVSPG</sequence>
<organism evidence="4 5">
    <name type="scientific">Catenulispora pinistramenti</name>
    <dbReference type="NCBI Taxonomy" id="2705254"/>
    <lineage>
        <taxon>Bacteria</taxon>
        <taxon>Bacillati</taxon>
        <taxon>Actinomycetota</taxon>
        <taxon>Actinomycetes</taxon>
        <taxon>Catenulisporales</taxon>
        <taxon>Catenulisporaceae</taxon>
        <taxon>Catenulispora</taxon>
    </lineage>
</organism>
<keyword evidence="5" id="KW-1185">Reference proteome</keyword>
<dbReference type="SUPFAM" id="SSF55729">
    <property type="entry name" value="Acyl-CoA N-acyltransferases (Nat)"/>
    <property type="match status" value="1"/>
</dbReference>
<dbReference type="CDD" id="cd04301">
    <property type="entry name" value="NAT_SF"/>
    <property type="match status" value="1"/>
</dbReference>
<feature type="domain" description="N-acetyltransferase" evidence="3">
    <location>
        <begin position="3"/>
        <end position="167"/>
    </location>
</feature>
<keyword evidence="1" id="KW-0808">Transferase</keyword>
<evidence type="ECO:0000259" key="3">
    <source>
        <dbReference type="PROSITE" id="PS51186"/>
    </source>
</evidence>
<comment type="caution">
    <text evidence="4">The sequence shown here is derived from an EMBL/GenBank/DDBJ whole genome shotgun (WGS) entry which is preliminary data.</text>
</comment>
<evidence type="ECO:0000256" key="2">
    <source>
        <dbReference type="ARBA" id="ARBA00023315"/>
    </source>
</evidence>
<dbReference type="EMBL" id="JAAFYZ010000059">
    <property type="protein sequence ID" value="MBS2548942.1"/>
    <property type="molecule type" value="Genomic_DNA"/>
</dbReference>
<dbReference type="PANTHER" id="PTHR43877:SF2">
    <property type="entry name" value="AMINOALKYLPHOSPHONATE N-ACETYLTRANSFERASE-RELATED"/>
    <property type="match status" value="1"/>
</dbReference>
<dbReference type="InterPro" id="IPR016181">
    <property type="entry name" value="Acyl_CoA_acyltransferase"/>
</dbReference>
<evidence type="ECO:0000313" key="5">
    <source>
        <dbReference type="Proteomes" id="UP000730482"/>
    </source>
</evidence>
<dbReference type="Gene3D" id="3.40.630.30">
    <property type="match status" value="1"/>
</dbReference>
<name>A0ABS5KSC0_9ACTN</name>
<dbReference type="PROSITE" id="PS51186">
    <property type="entry name" value="GNAT"/>
    <property type="match status" value="1"/>
</dbReference>
<dbReference type="RefSeq" id="WP_212010519.1">
    <property type="nucleotide sequence ID" value="NZ_JAAFYZ010000059.1"/>
</dbReference>
<evidence type="ECO:0000256" key="1">
    <source>
        <dbReference type="ARBA" id="ARBA00022679"/>
    </source>
</evidence>
<gene>
    <name evidence="4" type="ORF">KGQ19_18925</name>
</gene>
<dbReference type="Proteomes" id="UP000730482">
    <property type="component" value="Unassembled WGS sequence"/>
</dbReference>
<dbReference type="PANTHER" id="PTHR43877">
    <property type="entry name" value="AMINOALKYLPHOSPHONATE N-ACETYLTRANSFERASE-RELATED-RELATED"/>
    <property type="match status" value="1"/>
</dbReference>
<evidence type="ECO:0000313" key="4">
    <source>
        <dbReference type="EMBL" id="MBS2548942.1"/>
    </source>
</evidence>
<dbReference type="Pfam" id="PF00583">
    <property type="entry name" value="Acetyltransf_1"/>
    <property type="match status" value="1"/>
</dbReference>
<proteinExistence type="predicted"/>
<dbReference type="InterPro" id="IPR000182">
    <property type="entry name" value="GNAT_dom"/>
</dbReference>
<keyword evidence="2" id="KW-0012">Acyltransferase</keyword>
<reference evidence="4 5" key="1">
    <citation type="submission" date="2020-02" db="EMBL/GenBank/DDBJ databases">
        <title>Acidophilic actinobacteria isolated from forest soil.</title>
        <authorList>
            <person name="Golinska P."/>
        </authorList>
    </citation>
    <scope>NUCLEOTIDE SEQUENCE [LARGE SCALE GENOMIC DNA]</scope>
    <source>
        <strain evidence="4 5">NL8</strain>
    </source>
</reference>
<dbReference type="InterPro" id="IPR050832">
    <property type="entry name" value="Bact_Acetyltransf"/>
</dbReference>